<accession>A0ABY5DJP8</accession>
<organism evidence="1 2">
    <name type="scientific">Candidatus Comchoanobacter bicostacola</name>
    <dbReference type="NCBI Taxonomy" id="2919598"/>
    <lineage>
        <taxon>Bacteria</taxon>
        <taxon>Pseudomonadati</taxon>
        <taxon>Pseudomonadota</taxon>
        <taxon>Gammaproteobacteria</taxon>
        <taxon>Candidatus Comchoanobacterales</taxon>
        <taxon>Candidatus Comchoanobacteraceae</taxon>
        <taxon>Candidatus Comchoanobacter</taxon>
    </lineage>
</organism>
<proteinExistence type="predicted"/>
<reference evidence="1 2" key="1">
    <citation type="journal article" date="2022" name="Nat. Microbiol.">
        <title>The microbiome of a bacterivorous marine choanoflagellate contains a resource-demanding obligate bacterial associate.</title>
        <authorList>
            <person name="Needham D.M."/>
            <person name="Poirier C."/>
            <person name="Bachy C."/>
            <person name="George E.E."/>
            <person name="Wilken S."/>
            <person name="Yung C.C.M."/>
            <person name="Limardo A.J."/>
            <person name="Morando M."/>
            <person name="Sudek L."/>
            <person name="Malmstrom R.R."/>
            <person name="Keeling P.J."/>
            <person name="Santoro A.E."/>
            <person name="Worden A.Z."/>
        </authorList>
    </citation>
    <scope>NUCLEOTIDE SEQUENCE [LARGE SCALE GENOMIC DNA]</scope>
    <source>
        <strain evidence="1 2">Comchoano-1</strain>
    </source>
</reference>
<protein>
    <submittedName>
        <fullName evidence="1">Uncharacterized protein</fullName>
    </submittedName>
</protein>
<name>A0ABY5DJP8_9GAMM</name>
<keyword evidence="2" id="KW-1185">Reference proteome</keyword>
<sequence length="133" mass="15324">MIKELRVYILEVLEAYEKVCDKKIHSTRTGQLSALRRYCNPDSPKDPSSIRTYVHLLISEINSEINTRFQIFRKKKSSKLVDALEEALVAYDRQKTDGFSFEAPQSISSMPMSMLPNPVMNLMPRSPLMINNQ</sequence>
<dbReference type="RefSeq" id="WP_258568018.1">
    <property type="nucleotide sequence ID" value="NZ_CP092900.1"/>
</dbReference>
<evidence type="ECO:0000313" key="2">
    <source>
        <dbReference type="Proteomes" id="UP001055955"/>
    </source>
</evidence>
<gene>
    <name evidence="1" type="ORF">MMH89_03220</name>
</gene>
<dbReference type="EMBL" id="CP092900">
    <property type="protein sequence ID" value="UTC24233.1"/>
    <property type="molecule type" value="Genomic_DNA"/>
</dbReference>
<dbReference type="Proteomes" id="UP001055955">
    <property type="component" value="Chromosome"/>
</dbReference>
<evidence type="ECO:0000313" key="1">
    <source>
        <dbReference type="EMBL" id="UTC24233.1"/>
    </source>
</evidence>